<dbReference type="PANTHER" id="PTHR13504:SF38">
    <property type="entry name" value="FIDO DOMAIN-CONTAINING PROTEIN"/>
    <property type="match status" value="1"/>
</dbReference>
<dbReference type="GO" id="GO:0005524">
    <property type="term" value="F:ATP binding"/>
    <property type="evidence" value="ECO:0007669"/>
    <property type="project" value="UniProtKB-KW"/>
</dbReference>
<proteinExistence type="predicted"/>
<feature type="active site" evidence="1">
    <location>
        <position position="185"/>
    </location>
</feature>
<feature type="binding site" evidence="2">
    <location>
        <begin position="189"/>
        <end position="196"/>
    </location>
    <ligand>
        <name>ATP</name>
        <dbReference type="ChEBI" id="CHEBI:30616"/>
    </ligand>
</feature>
<keyword evidence="5" id="KW-1185">Reference proteome</keyword>
<evidence type="ECO:0000313" key="4">
    <source>
        <dbReference type="EMBL" id="KAF4956548.1"/>
    </source>
</evidence>
<keyword evidence="2" id="KW-0067">ATP-binding</keyword>
<dbReference type="InterPro" id="IPR040198">
    <property type="entry name" value="Fido_containing"/>
</dbReference>
<protein>
    <recommendedName>
        <fullName evidence="3">Fido domain-containing protein</fullName>
    </recommendedName>
</protein>
<sequence length="287" mass="32824">MISIAGGSLPTTYRLCRAVFEEVSQPPEEIPENDPEYREIKDHLEFRSITASHEVICKSYRETLQHAQTAKYLLKKIVLDGEAFSEATFTEAHGILTYKIDINQQARWELYSGKYRTWSAPYNSRFLEAVHIPTAMLSMIDNLAMEMASRDVPYDEVIIHRLSDEEVWERICYATKFCQHLINIHPFSDGNGRMHRMLLTILLLRAGVCPAVYGLYIKDRLKYSQAETRCYMHVNDMQGLGGVIKANEGLASFVRTHTRGGWDSTDVQMGAFLVATRPDGARLPQQR</sequence>
<dbReference type="EMBL" id="JABFAI010000083">
    <property type="protein sequence ID" value="KAF4956548.1"/>
    <property type="molecule type" value="Genomic_DNA"/>
</dbReference>
<accession>A0A8H4TEK6</accession>
<dbReference type="Gene3D" id="1.10.3290.10">
    <property type="entry name" value="Fido-like domain"/>
    <property type="match status" value="1"/>
</dbReference>
<dbReference type="Proteomes" id="UP000604273">
    <property type="component" value="Unassembled WGS sequence"/>
</dbReference>
<name>A0A8H4TEK6_9HYPO</name>
<reference evidence="4" key="1">
    <citation type="journal article" date="2020" name="BMC Genomics">
        <title>Correction to: Identification and distribution of gene clusters required for synthesis of sphingolipid metabolism inhibitors in diverse species of the filamentous fungus Fusarium.</title>
        <authorList>
            <person name="Kim H.S."/>
            <person name="Lohmar J.M."/>
            <person name="Busman M."/>
            <person name="Brown D.W."/>
            <person name="Naumann T.A."/>
            <person name="Divon H.H."/>
            <person name="Lysoe E."/>
            <person name="Uhlig S."/>
            <person name="Proctor R.H."/>
        </authorList>
    </citation>
    <scope>NUCLEOTIDE SEQUENCE</scope>
    <source>
        <strain evidence="4">NRRL 45417</strain>
    </source>
</reference>
<dbReference type="Pfam" id="PF02661">
    <property type="entry name" value="Fic"/>
    <property type="match status" value="1"/>
</dbReference>
<comment type="caution">
    <text evidence="4">The sequence shown here is derived from an EMBL/GenBank/DDBJ whole genome shotgun (WGS) entry which is preliminary data.</text>
</comment>
<dbReference type="InterPro" id="IPR003812">
    <property type="entry name" value="Fido"/>
</dbReference>
<evidence type="ECO:0000259" key="3">
    <source>
        <dbReference type="PROSITE" id="PS51459"/>
    </source>
</evidence>
<dbReference type="AlphaFoldDB" id="A0A8H4TEK6"/>
<gene>
    <name evidence="4" type="ORF">FGADI_3700</name>
</gene>
<dbReference type="InterPro" id="IPR036597">
    <property type="entry name" value="Fido-like_dom_sf"/>
</dbReference>
<evidence type="ECO:0000313" key="5">
    <source>
        <dbReference type="Proteomes" id="UP000604273"/>
    </source>
</evidence>
<dbReference type="PROSITE" id="PS51459">
    <property type="entry name" value="FIDO"/>
    <property type="match status" value="1"/>
</dbReference>
<evidence type="ECO:0000256" key="2">
    <source>
        <dbReference type="PIRSR" id="PIRSR640198-2"/>
    </source>
</evidence>
<dbReference type="PANTHER" id="PTHR13504">
    <property type="entry name" value="FIDO DOMAIN-CONTAINING PROTEIN DDB_G0283145"/>
    <property type="match status" value="1"/>
</dbReference>
<keyword evidence="2" id="KW-0547">Nucleotide-binding</keyword>
<dbReference type="SUPFAM" id="SSF140931">
    <property type="entry name" value="Fic-like"/>
    <property type="match status" value="1"/>
</dbReference>
<evidence type="ECO:0000256" key="1">
    <source>
        <dbReference type="PIRSR" id="PIRSR640198-1"/>
    </source>
</evidence>
<dbReference type="OrthoDB" id="439046at2759"/>
<feature type="domain" description="Fido" evidence="3">
    <location>
        <begin position="84"/>
        <end position="246"/>
    </location>
</feature>
<reference evidence="4" key="2">
    <citation type="submission" date="2020-05" db="EMBL/GenBank/DDBJ databases">
        <authorList>
            <person name="Kim H.-S."/>
            <person name="Proctor R.H."/>
            <person name="Brown D.W."/>
        </authorList>
    </citation>
    <scope>NUCLEOTIDE SEQUENCE</scope>
    <source>
        <strain evidence="4">NRRL 45417</strain>
    </source>
</reference>
<organism evidence="4 5">
    <name type="scientific">Fusarium gaditjirri</name>
    <dbReference type="NCBI Taxonomy" id="282569"/>
    <lineage>
        <taxon>Eukaryota</taxon>
        <taxon>Fungi</taxon>
        <taxon>Dikarya</taxon>
        <taxon>Ascomycota</taxon>
        <taxon>Pezizomycotina</taxon>
        <taxon>Sordariomycetes</taxon>
        <taxon>Hypocreomycetidae</taxon>
        <taxon>Hypocreales</taxon>
        <taxon>Nectriaceae</taxon>
        <taxon>Fusarium</taxon>
        <taxon>Fusarium nisikadoi species complex</taxon>
    </lineage>
</organism>